<dbReference type="SMART" id="SM00354">
    <property type="entry name" value="HTH_LACI"/>
    <property type="match status" value="1"/>
</dbReference>
<keyword evidence="1" id="KW-0805">Transcription regulation</keyword>
<dbReference type="AlphaFoldDB" id="A0A1H2A4E2"/>
<dbReference type="PANTHER" id="PTHR30146">
    <property type="entry name" value="LACI-RELATED TRANSCRIPTIONAL REPRESSOR"/>
    <property type="match status" value="1"/>
</dbReference>
<dbReference type="PANTHER" id="PTHR30146:SF109">
    <property type="entry name" value="HTH-TYPE TRANSCRIPTIONAL REGULATOR GALS"/>
    <property type="match status" value="1"/>
</dbReference>
<evidence type="ECO:0000313" key="6">
    <source>
        <dbReference type="EMBL" id="SDT40326.1"/>
    </source>
</evidence>
<dbReference type="InterPro" id="IPR000843">
    <property type="entry name" value="HTH_LacI"/>
</dbReference>
<dbReference type="Pfam" id="PF00356">
    <property type="entry name" value="LacI"/>
    <property type="match status" value="1"/>
</dbReference>
<dbReference type="Gene3D" id="1.10.260.40">
    <property type="entry name" value="lambda repressor-like DNA-binding domains"/>
    <property type="match status" value="1"/>
</dbReference>
<dbReference type="PRINTS" id="PR00036">
    <property type="entry name" value="HTHLACI"/>
</dbReference>
<dbReference type="PROSITE" id="PS50932">
    <property type="entry name" value="HTH_LACI_2"/>
    <property type="match status" value="1"/>
</dbReference>
<keyword evidence="2 6" id="KW-0238">DNA-binding</keyword>
<dbReference type="SUPFAM" id="SSF47413">
    <property type="entry name" value="lambda repressor-like DNA-binding domains"/>
    <property type="match status" value="1"/>
</dbReference>
<dbReference type="InterPro" id="IPR010982">
    <property type="entry name" value="Lambda_DNA-bd_dom_sf"/>
</dbReference>
<evidence type="ECO:0000313" key="7">
    <source>
        <dbReference type="Proteomes" id="UP000199482"/>
    </source>
</evidence>
<name>A0A1H2A4E2_9MICO</name>
<dbReference type="SUPFAM" id="SSF53822">
    <property type="entry name" value="Periplasmic binding protein-like I"/>
    <property type="match status" value="1"/>
</dbReference>
<protein>
    <submittedName>
        <fullName evidence="6">DNA-binding transcriptional regulator, LacI/PurR family</fullName>
    </submittedName>
</protein>
<dbReference type="PROSITE" id="PS00356">
    <property type="entry name" value="HTH_LACI_1"/>
    <property type="match status" value="1"/>
</dbReference>
<sequence length="373" mass="40491">MSEADATGHAARPAPRDTGRGARHGRTARTYTGHVNEHVHRKRPTIEDVARESGVSRGTVSRVLNGGHWVSDEARVAVERAIKKTGYRINPHARNLATARANSIAFLLTESQDRLFEDPNFSTLMRGAADALAERDIPLVLLMAGSDDEQRRATDFIMAGHVDGALLVSSHRGREGFLKTLVDAEVPVVSCGIPLGYERRIGYVAADDLDGARDMVAYLRDVAGRSRIATITGPQDTSGGLGRLEGYRAELGDAFDERLVVAGDYSRASGVRAMEELLERQPDLDAVFVANDMMAAGAVDVLRAAGRRVPEDVAVAGFDDAPIATRVEPQLTTMRQPLERIAHEMVRMLLDLVDGRPAARMTLPTELVRRASA</sequence>
<reference evidence="7" key="1">
    <citation type="submission" date="2016-10" db="EMBL/GenBank/DDBJ databases">
        <authorList>
            <person name="Varghese N."/>
            <person name="Submissions S."/>
        </authorList>
    </citation>
    <scope>NUCLEOTIDE SEQUENCE [LARGE SCALE GENOMIC DNA]</scope>
    <source>
        <strain evidence="7">CPCC 202695</strain>
    </source>
</reference>
<organism evidence="6 7">
    <name type="scientific">Agromyces flavus</name>
    <dbReference type="NCBI Taxonomy" id="589382"/>
    <lineage>
        <taxon>Bacteria</taxon>
        <taxon>Bacillati</taxon>
        <taxon>Actinomycetota</taxon>
        <taxon>Actinomycetes</taxon>
        <taxon>Micrococcales</taxon>
        <taxon>Microbacteriaceae</taxon>
        <taxon>Agromyces</taxon>
    </lineage>
</organism>
<dbReference type="GO" id="GO:0000976">
    <property type="term" value="F:transcription cis-regulatory region binding"/>
    <property type="evidence" value="ECO:0007669"/>
    <property type="project" value="TreeGrafter"/>
</dbReference>
<dbReference type="CDD" id="cd01392">
    <property type="entry name" value="HTH_LacI"/>
    <property type="match status" value="1"/>
</dbReference>
<dbReference type="STRING" id="589382.SAMN04489721_3482"/>
<dbReference type="InterPro" id="IPR046335">
    <property type="entry name" value="LacI/GalR-like_sensor"/>
</dbReference>
<dbReference type="GO" id="GO:0003700">
    <property type="term" value="F:DNA-binding transcription factor activity"/>
    <property type="evidence" value="ECO:0007669"/>
    <property type="project" value="TreeGrafter"/>
</dbReference>
<evidence type="ECO:0000256" key="3">
    <source>
        <dbReference type="ARBA" id="ARBA00023163"/>
    </source>
</evidence>
<dbReference type="Gene3D" id="3.40.50.2300">
    <property type="match status" value="2"/>
</dbReference>
<evidence type="ECO:0000256" key="1">
    <source>
        <dbReference type="ARBA" id="ARBA00023015"/>
    </source>
</evidence>
<dbReference type="InterPro" id="IPR028082">
    <property type="entry name" value="Peripla_BP_I"/>
</dbReference>
<keyword evidence="3" id="KW-0804">Transcription</keyword>
<evidence type="ECO:0000256" key="2">
    <source>
        <dbReference type="ARBA" id="ARBA00023125"/>
    </source>
</evidence>
<evidence type="ECO:0000256" key="4">
    <source>
        <dbReference type="SAM" id="MobiDB-lite"/>
    </source>
</evidence>
<feature type="domain" description="HTH lacI-type" evidence="5">
    <location>
        <begin position="44"/>
        <end position="98"/>
    </location>
</feature>
<dbReference type="EMBL" id="LT629755">
    <property type="protein sequence ID" value="SDT40326.1"/>
    <property type="molecule type" value="Genomic_DNA"/>
</dbReference>
<dbReference type="CDD" id="cd06267">
    <property type="entry name" value="PBP1_LacI_sugar_binding-like"/>
    <property type="match status" value="1"/>
</dbReference>
<dbReference type="Pfam" id="PF13377">
    <property type="entry name" value="Peripla_BP_3"/>
    <property type="match status" value="1"/>
</dbReference>
<accession>A0A1H2A4E2</accession>
<proteinExistence type="predicted"/>
<feature type="region of interest" description="Disordered" evidence="4">
    <location>
        <begin position="1"/>
        <end position="44"/>
    </location>
</feature>
<evidence type="ECO:0000259" key="5">
    <source>
        <dbReference type="PROSITE" id="PS50932"/>
    </source>
</evidence>
<dbReference type="Proteomes" id="UP000199482">
    <property type="component" value="Chromosome I"/>
</dbReference>
<gene>
    <name evidence="6" type="ORF">SAMN04489721_3482</name>
</gene>